<dbReference type="SMART" id="SM00451">
    <property type="entry name" value="ZnF_U1"/>
    <property type="match status" value="1"/>
</dbReference>
<dbReference type="SUPFAM" id="SSF57667">
    <property type="entry name" value="beta-beta-alpha zinc fingers"/>
    <property type="match status" value="1"/>
</dbReference>
<dbReference type="GO" id="GO:0005681">
    <property type="term" value="C:spliceosomal complex"/>
    <property type="evidence" value="ECO:0007669"/>
    <property type="project" value="InterPro"/>
</dbReference>
<feature type="domain" description="C2H2-type" evidence="6">
    <location>
        <begin position="112"/>
        <end position="134"/>
    </location>
</feature>
<evidence type="ECO:0000313" key="7">
    <source>
        <dbReference type="EMBL" id="KAK6512674.1"/>
    </source>
</evidence>
<evidence type="ECO:0000256" key="5">
    <source>
        <dbReference type="SAM" id="MobiDB-lite"/>
    </source>
</evidence>
<name>A0AAN8NJX4_9PEZI</name>
<dbReference type="GO" id="GO:0003676">
    <property type="term" value="F:nucleic acid binding"/>
    <property type="evidence" value="ECO:0007669"/>
    <property type="project" value="InterPro"/>
</dbReference>
<evidence type="ECO:0000256" key="2">
    <source>
        <dbReference type="ARBA" id="ARBA00022771"/>
    </source>
</evidence>
<keyword evidence="8" id="KW-1185">Reference proteome</keyword>
<feature type="region of interest" description="Disordered" evidence="5">
    <location>
        <begin position="1"/>
        <end position="22"/>
    </location>
</feature>
<dbReference type="InterPro" id="IPR013087">
    <property type="entry name" value="Znf_C2H2_type"/>
</dbReference>
<feature type="region of interest" description="Disordered" evidence="5">
    <location>
        <begin position="190"/>
        <end position="219"/>
    </location>
</feature>
<reference evidence="7 8" key="1">
    <citation type="submission" date="2019-10" db="EMBL/GenBank/DDBJ databases">
        <authorList>
            <person name="Palmer J.M."/>
        </authorList>
    </citation>
    <scope>NUCLEOTIDE SEQUENCE [LARGE SCALE GENOMIC DNA]</scope>
    <source>
        <strain evidence="7 8">TWF506</strain>
    </source>
</reference>
<feature type="compositionally biased region" description="Polar residues" evidence="5">
    <location>
        <begin position="208"/>
        <end position="217"/>
    </location>
</feature>
<keyword evidence="1" id="KW-0479">Metal-binding</keyword>
<dbReference type="InterPro" id="IPR003604">
    <property type="entry name" value="Matrin/U1-like-C_Znf_C2H2"/>
</dbReference>
<dbReference type="GO" id="GO:0046540">
    <property type="term" value="C:U4/U6 x U5 tri-snRNP complex"/>
    <property type="evidence" value="ECO:0007669"/>
    <property type="project" value="TreeGrafter"/>
</dbReference>
<dbReference type="Proteomes" id="UP001307849">
    <property type="component" value="Unassembled WGS sequence"/>
</dbReference>
<evidence type="ECO:0000256" key="3">
    <source>
        <dbReference type="ARBA" id="ARBA00022833"/>
    </source>
</evidence>
<keyword evidence="3" id="KW-0862">Zinc</keyword>
<dbReference type="InterPro" id="IPR036236">
    <property type="entry name" value="Znf_C2H2_sf"/>
</dbReference>
<comment type="caution">
    <text evidence="7">The sequence shown here is derived from an EMBL/GenBank/DDBJ whole genome shotgun (WGS) entry which is preliminary data.</text>
</comment>
<sequence length="242" mass="28115">MSKPKGVYDNAATGDTGFRRTWDREEYAQKAAERQGREAKERKERYEAKLAGKKYIPKFEVDTNAKEAKFDDSKMIEARRGRIRLDENLNKVQIVPLGTTGGRRGKGPGYYCEACDLNFTNSLEYVEHLNSKQHLNATGQTDVVERATLEMVRERLIWLKQRKHEQDKAEEFDLAKRLAERERIEEQERLERKERKRIKKEEVRQKKLQTATESSEQYGEVDADAAIMARMMGFGGFSSTKL</sequence>
<feature type="compositionally biased region" description="Basic and acidic residues" evidence="5">
    <location>
        <begin position="190"/>
        <end position="205"/>
    </location>
</feature>
<dbReference type="PANTHER" id="PTHR45986">
    <property type="entry name" value="ZINC FINGER MATRIN-TYPE PROTEIN 2"/>
    <property type="match status" value="1"/>
</dbReference>
<dbReference type="PROSITE" id="PS00028">
    <property type="entry name" value="ZINC_FINGER_C2H2_1"/>
    <property type="match status" value="1"/>
</dbReference>
<dbReference type="Gene3D" id="3.30.160.60">
    <property type="entry name" value="Classic Zinc Finger"/>
    <property type="match status" value="1"/>
</dbReference>
<dbReference type="PANTHER" id="PTHR45986:SF1">
    <property type="entry name" value="ZINC FINGER MATRIN-TYPE PROTEIN 2"/>
    <property type="match status" value="1"/>
</dbReference>
<dbReference type="AlphaFoldDB" id="A0AAN8NJX4"/>
<evidence type="ECO:0000259" key="6">
    <source>
        <dbReference type="PROSITE" id="PS00028"/>
    </source>
</evidence>
<dbReference type="InterPro" id="IPR022755">
    <property type="entry name" value="Znf_C2H2_jaz"/>
</dbReference>
<dbReference type="InterPro" id="IPR040107">
    <property type="entry name" value="Snu23"/>
</dbReference>
<organism evidence="7 8">
    <name type="scientific">Arthrobotrys conoides</name>
    <dbReference type="NCBI Taxonomy" id="74498"/>
    <lineage>
        <taxon>Eukaryota</taxon>
        <taxon>Fungi</taxon>
        <taxon>Dikarya</taxon>
        <taxon>Ascomycota</taxon>
        <taxon>Pezizomycotina</taxon>
        <taxon>Orbiliomycetes</taxon>
        <taxon>Orbiliales</taxon>
        <taxon>Orbiliaceae</taxon>
        <taxon>Arthrobotrys</taxon>
    </lineage>
</organism>
<dbReference type="Pfam" id="PF12171">
    <property type="entry name" value="zf-C2H2_jaz"/>
    <property type="match status" value="1"/>
</dbReference>
<evidence type="ECO:0000313" key="8">
    <source>
        <dbReference type="Proteomes" id="UP001307849"/>
    </source>
</evidence>
<gene>
    <name evidence="7" type="primary">SNU23</name>
    <name evidence="7" type="ORF">TWF506_008849</name>
</gene>
<proteinExistence type="predicted"/>
<keyword evidence="4" id="KW-0539">Nucleus</keyword>
<evidence type="ECO:0000256" key="1">
    <source>
        <dbReference type="ARBA" id="ARBA00022723"/>
    </source>
</evidence>
<protein>
    <submittedName>
        <fullName evidence="7">U4/U6.U5 snRNP associated protein</fullName>
    </submittedName>
</protein>
<keyword evidence="2" id="KW-0863">Zinc-finger</keyword>
<accession>A0AAN8NJX4</accession>
<evidence type="ECO:0000256" key="4">
    <source>
        <dbReference type="ARBA" id="ARBA00023242"/>
    </source>
</evidence>
<dbReference type="GO" id="GO:0000398">
    <property type="term" value="P:mRNA splicing, via spliceosome"/>
    <property type="evidence" value="ECO:0007669"/>
    <property type="project" value="InterPro"/>
</dbReference>
<dbReference type="EMBL" id="JAVHJM010000006">
    <property type="protein sequence ID" value="KAK6512674.1"/>
    <property type="molecule type" value="Genomic_DNA"/>
</dbReference>
<dbReference type="GO" id="GO:0008270">
    <property type="term" value="F:zinc ion binding"/>
    <property type="evidence" value="ECO:0007669"/>
    <property type="project" value="UniProtKB-KW"/>
</dbReference>